<dbReference type="InterPro" id="IPR050484">
    <property type="entry name" value="Transf_Hexapept/Carb_Anhydrase"/>
</dbReference>
<dbReference type="CDD" id="cd04645">
    <property type="entry name" value="LbH_gamma_CA_like"/>
    <property type="match status" value="1"/>
</dbReference>
<name>A0AAN7YR50_9MYCE</name>
<evidence type="ECO:0000313" key="1">
    <source>
        <dbReference type="EMBL" id="KAK5578731.1"/>
    </source>
</evidence>
<dbReference type="PANTHER" id="PTHR13061:SF29">
    <property type="entry name" value="GAMMA CARBONIC ANHYDRASE-LIKE 1, MITOCHONDRIAL-RELATED"/>
    <property type="match status" value="1"/>
</dbReference>
<comment type="caution">
    <text evidence="1">The sequence shown here is derived from an EMBL/GenBank/DDBJ whole genome shotgun (WGS) entry which is preliminary data.</text>
</comment>
<evidence type="ECO:0000313" key="2">
    <source>
        <dbReference type="Proteomes" id="UP001344447"/>
    </source>
</evidence>
<dbReference type="InterPro" id="IPR047324">
    <property type="entry name" value="LbH_gamma_CA-like"/>
</dbReference>
<keyword evidence="2" id="KW-1185">Reference proteome</keyword>
<dbReference type="InterPro" id="IPR011004">
    <property type="entry name" value="Trimer_LpxA-like_sf"/>
</dbReference>
<dbReference type="Gene3D" id="2.160.10.10">
    <property type="entry name" value="Hexapeptide repeat proteins"/>
    <property type="match status" value="1"/>
</dbReference>
<dbReference type="AlphaFoldDB" id="A0AAN7YR50"/>
<accession>A0AAN7YR50</accession>
<proteinExistence type="predicted"/>
<dbReference type="Proteomes" id="UP001344447">
    <property type="component" value="Unassembled WGS sequence"/>
</dbReference>
<dbReference type="EMBL" id="JAVFKY010000003">
    <property type="protein sequence ID" value="KAK5578731.1"/>
    <property type="molecule type" value="Genomic_DNA"/>
</dbReference>
<dbReference type="SUPFAM" id="SSF51161">
    <property type="entry name" value="Trimeric LpxA-like enzymes"/>
    <property type="match status" value="1"/>
</dbReference>
<dbReference type="Pfam" id="PF00132">
    <property type="entry name" value="Hexapep"/>
    <property type="match status" value="1"/>
</dbReference>
<dbReference type="PANTHER" id="PTHR13061">
    <property type="entry name" value="DYNACTIN SUBUNIT P25"/>
    <property type="match status" value="1"/>
</dbReference>
<gene>
    <name evidence="1" type="ORF">RB653_008404</name>
</gene>
<protein>
    <submittedName>
        <fullName evidence="1">Uncharacterized protein</fullName>
    </submittedName>
</protein>
<sequence>MKGLFGFFGDALKNTGLILHRTGSKMQGDYGFVEKLNRHTRLTAFGDNIPFVGQKSFIAPNASIIGDVVIGKESSIWYNAVLRGDVNSIYVGNKTVISDRTVVHCSSNGPLGPKPTQIGDKVYIGPGSIVHAAIVHDESYIGTGSTLCDGSTVEKNGFLEAGSLLTAGKTIKSCEYWGGSPAKFIRQVTKEDVSKLEKIIDQNITLSEEHDKQTSKSAKELNNDLLQKYAQNRTKSDHILNNPL</sequence>
<organism evidence="1 2">
    <name type="scientific">Dictyostelium firmibasis</name>
    <dbReference type="NCBI Taxonomy" id="79012"/>
    <lineage>
        <taxon>Eukaryota</taxon>
        <taxon>Amoebozoa</taxon>
        <taxon>Evosea</taxon>
        <taxon>Eumycetozoa</taxon>
        <taxon>Dictyostelia</taxon>
        <taxon>Dictyosteliales</taxon>
        <taxon>Dictyosteliaceae</taxon>
        <taxon>Dictyostelium</taxon>
    </lineage>
</organism>
<reference evidence="1 2" key="1">
    <citation type="submission" date="2023-11" db="EMBL/GenBank/DDBJ databases">
        <title>Dfirmibasis_genome.</title>
        <authorList>
            <person name="Edelbroek B."/>
            <person name="Kjellin J."/>
            <person name="Jerlstrom-Hultqvist J."/>
            <person name="Soderbom F."/>
        </authorList>
    </citation>
    <scope>NUCLEOTIDE SEQUENCE [LARGE SCALE GENOMIC DNA]</scope>
    <source>
        <strain evidence="1 2">TNS-C-14</strain>
    </source>
</reference>
<dbReference type="InterPro" id="IPR001451">
    <property type="entry name" value="Hexapep"/>
</dbReference>